<sequence>MVSLAIHVSTIHHSNVPSDYFFNTPRPTDSTATARLAPISSLIRNFSSISLNETSRAATVIPLKATSCQTKPELPSGSTSRLVFLPREISLDIGQVRINPLLPRKEILDLPLISRIIENPNQSRITEIGDLPRSLPVIDLPKSNTVDDGGIQAARLIVIRRRKMRKHKLRKLRKKMKYEWAKVRQRRELRKEKAFQADLIAQIKDAERFSAEAYVADKLRQATDTPIPRFWKGKRLPQFLIKQKLGIE</sequence>
<dbReference type="AlphaFoldDB" id="B0WJC6"/>
<dbReference type="HOGENOM" id="CLU_1205643_0_0_1"/>
<evidence type="ECO:0000313" key="3">
    <source>
        <dbReference type="EnsemblMetazoa" id="CPIJ007274-PA"/>
    </source>
</evidence>
<dbReference type="eggNOG" id="KOG0524">
    <property type="taxonomic scope" value="Eukaryota"/>
</dbReference>
<accession>B0WJC6</accession>
<dbReference type="EnsemblMetazoa" id="CPIJ007274-RA">
    <property type="protein sequence ID" value="CPIJ007274-PA"/>
    <property type="gene ID" value="CPIJ007274"/>
</dbReference>
<evidence type="ECO:0000313" key="4">
    <source>
        <dbReference type="Proteomes" id="UP000002320"/>
    </source>
</evidence>
<reference evidence="2" key="1">
    <citation type="submission" date="2007-03" db="EMBL/GenBank/DDBJ databases">
        <title>Annotation of Culex pipiens quinquefasciatus.</title>
        <authorList>
            <consortium name="The Broad Institute Genome Sequencing Platform"/>
            <person name="Atkinson P.W."/>
            <person name="Hemingway J."/>
            <person name="Christensen B.M."/>
            <person name="Higgs S."/>
            <person name="Kodira C."/>
            <person name="Hannick L."/>
            <person name="Megy K."/>
            <person name="O'Leary S."/>
            <person name="Pearson M."/>
            <person name="Haas B.J."/>
            <person name="Mauceli E."/>
            <person name="Wortman J.R."/>
            <person name="Lee N.H."/>
            <person name="Guigo R."/>
            <person name="Stanke M."/>
            <person name="Alvarado L."/>
            <person name="Amedeo P."/>
            <person name="Antoine C.H."/>
            <person name="Arensburger P."/>
            <person name="Bidwell S.L."/>
            <person name="Crawford M."/>
            <person name="Camaro F."/>
            <person name="Devon K."/>
            <person name="Engels R."/>
            <person name="Hammond M."/>
            <person name="Howarth C."/>
            <person name="Koehrsen M."/>
            <person name="Lawson D."/>
            <person name="Montgomery P."/>
            <person name="Nene V."/>
            <person name="Nusbaum C."/>
            <person name="Puiu D."/>
            <person name="Romero-Severson J."/>
            <person name="Severson D.W."/>
            <person name="Shumway M."/>
            <person name="Sisk P."/>
            <person name="Stolte C."/>
            <person name="Zeng Q."/>
            <person name="Eisenstadt E."/>
            <person name="Fraser-Liggett C."/>
            <person name="Strausberg R."/>
            <person name="Galagan J."/>
            <person name="Birren B."/>
            <person name="Collins F.H."/>
        </authorList>
    </citation>
    <scope>NUCLEOTIDE SEQUENCE [LARGE SCALE GENOMIC DNA]</scope>
    <source>
        <strain evidence="2">JHB</strain>
    </source>
</reference>
<evidence type="ECO:0000259" key="1">
    <source>
        <dbReference type="SMART" id="SM01155"/>
    </source>
</evidence>
<name>B0WJC6_CULQU</name>
<dbReference type="OMA" id="NCIQAAR"/>
<gene>
    <name evidence="3" type="primary">6039155</name>
    <name evidence="2" type="ORF">CpipJ_CPIJ007274</name>
</gene>
<dbReference type="KEGG" id="cqu:CpipJ_CPIJ007274"/>
<proteinExistence type="predicted"/>
<dbReference type="InParanoid" id="B0WJC6"/>
<evidence type="ECO:0000313" key="2">
    <source>
        <dbReference type="EMBL" id="EDS29061.1"/>
    </source>
</evidence>
<organism>
    <name type="scientific">Culex quinquefasciatus</name>
    <name type="common">Southern house mosquito</name>
    <name type="synonym">Culex pungens</name>
    <dbReference type="NCBI Taxonomy" id="7176"/>
    <lineage>
        <taxon>Eukaryota</taxon>
        <taxon>Metazoa</taxon>
        <taxon>Ecdysozoa</taxon>
        <taxon>Arthropoda</taxon>
        <taxon>Hexapoda</taxon>
        <taxon>Insecta</taxon>
        <taxon>Pterygota</taxon>
        <taxon>Neoptera</taxon>
        <taxon>Endopterygota</taxon>
        <taxon>Diptera</taxon>
        <taxon>Nematocera</taxon>
        <taxon>Culicoidea</taxon>
        <taxon>Culicidae</taxon>
        <taxon>Culicinae</taxon>
        <taxon>Culicini</taxon>
        <taxon>Culex</taxon>
        <taxon>Culex</taxon>
    </lineage>
</organism>
<dbReference type="InterPro" id="IPR013177">
    <property type="entry name" value="Ribosomal_mS38_C"/>
</dbReference>
<dbReference type="Pfam" id="PF08213">
    <property type="entry name" value="COX24_C"/>
    <property type="match status" value="1"/>
</dbReference>
<dbReference type="EMBL" id="DS231958">
    <property type="protein sequence ID" value="EDS29061.1"/>
    <property type="molecule type" value="Genomic_DNA"/>
</dbReference>
<dbReference type="OrthoDB" id="6423950at2759"/>
<dbReference type="Proteomes" id="UP000002320">
    <property type="component" value="Unassembled WGS sequence"/>
</dbReference>
<reference evidence="3" key="2">
    <citation type="submission" date="2020-05" db="UniProtKB">
        <authorList>
            <consortium name="EnsemblMetazoa"/>
        </authorList>
    </citation>
    <scope>IDENTIFICATION</scope>
    <source>
        <strain evidence="3">JHB</strain>
    </source>
</reference>
<protein>
    <recommendedName>
        <fullName evidence="1">Ribosomal protein mS38 C-terminal domain-containing protein</fullName>
    </recommendedName>
</protein>
<feature type="domain" description="Ribosomal protein mS38 C-terminal" evidence="1">
    <location>
        <begin position="152"/>
        <end position="185"/>
    </location>
</feature>
<dbReference type="VEuPathDB" id="VectorBase:CQUJHB008633"/>
<dbReference type="VEuPathDB" id="VectorBase:CPIJ007274"/>
<keyword evidence="4" id="KW-1185">Reference proteome</keyword>
<dbReference type="SMART" id="SM01155">
    <property type="entry name" value="DUF1713"/>
    <property type="match status" value="1"/>
</dbReference>
<dbReference type="STRING" id="7176.B0WJC6"/>